<name>A0AA38J5J0_9AGAR</name>
<protein>
    <submittedName>
        <fullName evidence="2">Uncharacterized protein</fullName>
    </submittedName>
</protein>
<reference evidence="2" key="1">
    <citation type="submission" date="2022-08" db="EMBL/GenBank/DDBJ databases">
        <authorList>
            <consortium name="DOE Joint Genome Institute"/>
            <person name="Min B."/>
            <person name="Sierra-Patev S."/>
            <person name="Naranjo-Ortiz M."/>
            <person name="Looney B."/>
            <person name="Konkel Z."/>
            <person name="Slot J.C."/>
            <person name="Sakamoto Y."/>
            <person name="Steenwyk J.L."/>
            <person name="Rokas A."/>
            <person name="Carro J."/>
            <person name="Camarero S."/>
            <person name="Ferreira P."/>
            <person name="Molpeceres G."/>
            <person name="Ruiz-duenas F.J."/>
            <person name="Serrano A."/>
            <person name="Henrissat B."/>
            <person name="Drula E."/>
            <person name="Hughes K.W."/>
            <person name="Mata J.L."/>
            <person name="Ishikawa N.K."/>
            <person name="Vargas-Isla R."/>
            <person name="Ushijima S."/>
            <person name="Smith C.A."/>
            <person name="Ahrendt S."/>
            <person name="Andreopoulos W."/>
            <person name="He G."/>
            <person name="LaButti K."/>
            <person name="Lipzen A."/>
            <person name="Ng V."/>
            <person name="Riley R."/>
            <person name="Sandor L."/>
            <person name="Barry K."/>
            <person name="Martinez A.T."/>
            <person name="Xiao Y."/>
            <person name="Gibbons J.G."/>
            <person name="Terashima K."/>
            <person name="Hibbett D.S."/>
            <person name="Grigoriev I.V."/>
        </authorList>
    </citation>
    <scope>NUCLEOTIDE SEQUENCE</scope>
    <source>
        <strain evidence="2">ET3784</strain>
    </source>
</reference>
<keyword evidence="1" id="KW-0732">Signal</keyword>
<sequence>MLLPSFDKLAFLTLFSLTNIAIVNVGAMPPRSRPSSSSSSRAHSPVLPGRMFVGYAYEFKASPGKYLHYSTLGTGRVAVYSQPTLDTVEVLEDCRKCLVHDTGFLEEFKERLLFAPLQVGESSDAIIDYLQEQGFHGDSEAAILVQEDFEGGEVMLIPEKILAGKSTLKIHCPKEGEHNYLTVSNTKEAANWRHLDIKFWAQNSKYLTVDHPNRRPHSPY</sequence>
<evidence type="ECO:0000256" key="1">
    <source>
        <dbReference type="SAM" id="SignalP"/>
    </source>
</evidence>
<organism evidence="2 3">
    <name type="scientific">Lentinula guzmanii</name>
    <dbReference type="NCBI Taxonomy" id="2804957"/>
    <lineage>
        <taxon>Eukaryota</taxon>
        <taxon>Fungi</taxon>
        <taxon>Dikarya</taxon>
        <taxon>Basidiomycota</taxon>
        <taxon>Agaricomycotina</taxon>
        <taxon>Agaricomycetes</taxon>
        <taxon>Agaricomycetidae</taxon>
        <taxon>Agaricales</taxon>
        <taxon>Marasmiineae</taxon>
        <taxon>Omphalotaceae</taxon>
        <taxon>Lentinula</taxon>
    </lineage>
</organism>
<accession>A0AA38J5J0</accession>
<evidence type="ECO:0000313" key="2">
    <source>
        <dbReference type="EMBL" id="KAJ3711246.1"/>
    </source>
</evidence>
<evidence type="ECO:0000313" key="3">
    <source>
        <dbReference type="Proteomes" id="UP001176059"/>
    </source>
</evidence>
<gene>
    <name evidence="2" type="ORF">DFJ43DRAFT_114560</name>
</gene>
<feature type="chain" id="PRO_5041353263" evidence="1">
    <location>
        <begin position="28"/>
        <end position="220"/>
    </location>
</feature>
<proteinExistence type="predicted"/>
<dbReference type="AlphaFoldDB" id="A0AA38J5J0"/>
<comment type="caution">
    <text evidence="2">The sequence shown here is derived from an EMBL/GenBank/DDBJ whole genome shotgun (WGS) entry which is preliminary data.</text>
</comment>
<dbReference type="EMBL" id="JANVFO010000122">
    <property type="protein sequence ID" value="KAJ3711246.1"/>
    <property type="molecule type" value="Genomic_DNA"/>
</dbReference>
<keyword evidence="3" id="KW-1185">Reference proteome</keyword>
<reference evidence="2" key="2">
    <citation type="journal article" date="2023" name="Proc. Natl. Acad. Sci. U.S.A.">
        <title>A global phylogenomic analysis of the shiitake genus Lentinula.</title>
        <authorList>
            <person name="Sierra-Patev S."/>
            <person name="Min B."/>
            <person name="Naranjo-Ortiz M."/>
            <person name="Looney B."/>
            <person name="Konkel Z."/>
            <person name="Slot J.C."/>
            <person name="Sakamoto Y."/>
            <person name="Steenwyk J.L."/>
            <person name="Rokas A."/>
            <person name="Carro J."/>
            <person name="Camarero S."/>
            <person name="Ferreira P."/>
            <person name="Molpeceres G."/>
            <person name="Ruiz-Duenas F.J."/>
            <person name="Serrano A."/>
            <person name="Henrissat B."/>
            <person name="Drula E."/>
            <person name="Hughes K.W."/>
            <person name="Mata J.L."/>
            <person name="Ishikawa N.K."/>
            <person name="Vargas-Isla R."/>
            <person name="Ushijima S."/>
            <person name="Smith C.A."/>
            <person name="Donoghue J."/>
            <person name="Ahrendt S."/>
            <person name="Andreopoulos W."/>
            <person name="He G."/>
            <person name="LaButti K."/>
            <person name="Lipzen A."/>
            <person name="Ng V."/>
            <person name="Riley R."/>
            <person name="Sandor L."/>
            <person name="Barry K."/>
            <person name="Martinez A.T."/>
            <person name="Xiao Y."/>
            <person name="Gibbons J.G."/>
            <person name="Terashima K."/>
            <person name="Grigoriev I.V."/>
            <person name="Hibbett D."/>
        </authorList>
    </citation>
    <scope>NUCLEOTIDE SEQUENCE</scope>
    <source>
        <strain evidence="2">ET3784</strain>
    </source>
</reference>
<dbReference type="Proteomes" id="UP001176059">
    <property type="component" value="Unassembled WGS sequence"/>
</dbReference>
<feature type="signal peptide" evidence="1">
    <location>
        <begin position="1"/>
        <end position="27"/>
    </location>
</feature>